<keyword evidence="2" id="KW-0479">Metal-binding</keyword>
<dbReference type="Gene3D" id="3.40.350.10">
    <property type="entry name" value="Creatinase/prolidase N-terminal domain"/>
    <property type="match status" value="2"/>
</dbReference>
<dbReference type="RefSeq" id="WP_119440896.1">
    <property type="nucleotide sequence ID" value="NZ_CP170494.1"/>
</dbReference>
<keyword evidence="8" id="KW-0031">Aminopeptidase</keyword>
<evidence type="ECO:0000259" key="6">
    <source>
        <dbReference type="Pfam" id="PF16188"/>
    </source>
</evidence>
<evidence type="ECO:0000259" key="4">
    <source>
        <dbReference type="Pfam" id="PF00557"/>
    </source>
</evidence>
<dbReference type="Pfam" id="PF16188">
    <property type="entry name" value="Peptidase_M24_C"/>
    <property type="match status" value="1"/>
</dbReference>
<dbReference type="GO" id="GO:0070006">
    <property type="term" value="F:metalloaminopeptidase activity"/>
    <property type="evidence" value="ECO:0007669"/>
    <property type="project" value="InterPro"/>
</dbReference>
<dbReference type="Pfam" id="PF00557">
    <property type="entry name" value="Peptidase_M24"/>
    <property type="match status" value="1"/>
</dbReference>
<feature type="domain" description="Creatinase N-terminal" evidence="5">
    <location>
        <begin position="11"/>
        <end position="137"/>
    </location>
</feature>
<dbReference type="InterPro" id="IPR032416">
    <property type="entry name" value="Peptidase_M24_C"/>
</dbReference>
<keyword evidence="3" id="KW-0378">Hydrolase</keyword>
<name>A0A3A1YUQ9_9BURK</name>
<dbReference type="AlphaFoldDB" id="A0A3A1YUQ9"/>
<dbReference type="InterPro" id="IPR033740">
    <property type="entry name" value="Pept_M24B"/>
</dbReference>
<dbReference type="Proteomes" id="UP000266483">
    <property type="component" value="Unassembled WGS sequence"/>
</dbReference>
<evidence type="ECO:0000313" key="9">
    <source>
        <dbReference type="Proteomes" id="UP000266206"/>
    </source>
</evidence>
<dbReference type="PANTHER" id="PTHR43763:SF6">
    <property type="entry name" value="XAA-PRO AMINOPEPTIDASE 1"/>
    <property type="match status" value="1"/>
</dbReference>
<dbReference type="CDD" id="cd01085">
    <property type="entry name" value="APP"/>
    <property type="match status" value="1"/>
</dbReference>
<evidence type="ECO:0000256" key="3">
    <source>
        <dbReference type="ARBA" id="ARBA00022801"/>
    </source>
</evidence>
<sequence>MSETQFVIKKRIQHLRELMFSRGVKACVVLSADPHLSEYLPEHWQARAWLSGFQGSAGTLLVTPEFAGLWTDSRYWEQAIVDLAGTDIELMRAGQEGVPSPPDWLVLNLAAGDCVAVDGDTLSVAAHRQWLQVLSGSAIRLQTDLDLPGEVWADRPALPYAPVYAHASHFAGRSRADKLAAVRKEMSEKKAQWHWLSSLDDIAWILNLRGQDVAYNPVFLSHFLIGEHDARLFIDQSKIADELRRDLEMDGIVLESYDALAGVLACLPESDTLLFDPARTTAGLLSSAAFVKQCEADNPSQIMKACKTEAELAHIRETMEMDGAALCEFFAWFEEHVGKERVSELMVDERITAARARRPHFVCPSFSTIAAFNANGAMPHYQATEQSHAWIEGDGLLLIDSGGQYLGGTTDITRVVPIGTLSASQKHDYTLVLKGMIALSQAVFPKGVAGSTLDVLARMPLWQSGLEFGHGTGHGVGYFLNVHEGPQSISYRAPRAVPMQVGMVTSNEPGLYRPGQWGIRIENLIACQPARQTDFGDFLQFETLTLCPIDTRCIEPTLMTDTDRQWLNHYHGQVRQRLLPHVSGAAKNWLITRTEPL</sequence>
<dbReference type="Proteomes" id="UP000266206">
    <property type="component" value="Unassembled WGS sequence"/>
</dbReference>
<feature type="domain" description="Peptidase M24" evidence="4">
    <location>
        <begin position="314"/>
        <end position="527"/>
    </location>
</feature>
<keyword evidence="8" id="KW-0645">Protease</keyword>
<comment type="caution">
    <text evidence="8">The sequence shown here is derived from an EMBL/GenBank/DDBJ whole genome shotgun (WGS) entry which is preliminary data.</text>
</comment>
<dbReference type="Pfam" id="PF16189">
    <property type="entry name" value="Creatinase_N_2"/>
    <property type="match status" value="1"/>
</dbReference>
<dbReference type="InterPro" id="IPR050422">
    <property type="entry name" value="X-Pro_aminopeptidase_P"/>
</dbReference>
<protein>
    <submittedName>
        <fullName evidence="8">Xaa-Pro aminopeptidase</fullName>
    </submittedName>
</protein>
<dbReference type="InterPro" id="IPR029149">
    <property type="entry name" value="Creatin/AminoP/Spt16_N"/>
</dbReference>
<dbReference type="OrthoDB" id="9806388at2"/>
<dbReference type="SUPFAM" id="SSF55920">
    <property type="entry name" value="Creatinase/aminopeptidase"/>
    <property type="match status" value="1"/>
</dbReference>
<reference evidence="9 10" key="1">
    <citation type="submission" date="2017-08" db="EMBL/GenBank/DDBJ databases">
        <title>Pusillimonas indicus sp. nov., a member of the family Alcaligenaceae isolated from surface seawater.</title>
        <authorList>
            <person name="Li J."/>
        </authorList>
    </citation>
    <scope>NUCLEOTIDE SEQUENCE [LARGE SCALE GENOMIC DNA]</scope>
    <source>
        <strain evidence="7 10">17-4A</strain>
        <strain evidence="8 9">L52-1-41</strain>
    </source>
</reference>
<evidence type="ECO:0000313" key="7">
    <source>
        <dbReference type="EMBL" id="RII84078.1"/>
    </source>
</evidence>
<dbReference type="InterPro" id="IPR000587">
    <property type="entry name" value="Creatinase_N"/>
</dbReference>
<dbReference type="PANTHER" id="PTHR43763">
    <property type="entry name" value="XAA-PRO AMINOPEPTIDASE 1"/>
    <property type="match status" value="1"/>
</dbReference>
<proteinExistence type="inferred from homology"/>
<accession>A0A3A1YUQ9</accession>
<comment type="similarity">
    <text evidence="1">Belongs to the peptidase M24B family.</text>
</comment>
<evidence type="ECO:0000313" key="8">
    <source>
        <dbReference type="EMBL" id="RIY40918.1"/>
    </source>
</evidence>
<evidence type="ECO:0000313" key="10">
    <source>
        <dbReference type="Proteomes" id="UP000266483"/>
    </source>
</evidence>
<dbReference type="GO" id="GO:0046872">
    <property type="term" value="F:metal ion binding"/>
    <property type="evidence" value="ECO:0007669"/>
    <property type="project" value="UniProtKB-KW"/>
</dbReference>
<dbReference type="FunFam" id="3.90.230.10:FF:000004">
    <property type="entry name" value="xaa-Pro aminopeptidase 1 isoform X1"/>
    <property type="match status" value="1"/>
</dbReference>
<dbReference type="SUPFAM" id="SSF53092">
    <property type="entry name" value="Creatinase/prolidase N-terminal domain"/>
    <property type="match status" value="1"/>
</dbReference>
<feature type="domain" description="Peptidase M24 C-terminal" evidence="6">
    <location>
        <begin position="538"/>
        <end position="597"/>
    </location>
</feature>
<dbReference type="InterPro" id="IPR000994">
    <property type="entry name" value="Pept_M24"/>
</dbReference>
<evidence type="ECO:0000256" key="1">
    <source>
        <dbReference type="ARBA" id="ARBA00008766"/>
    </source>
</evidence>
<gene>
    <name evidence="7" type="ORF">CJO09_02260</name>
    <name evidence="8" type="ORF">CJP73_08995</name>
</gene>
<dbReference type="Pfam" id="PF01321">
    <property type="entry name" value="Creatinase_N"/>
    <property type="match status" value="1"/>
</dbReference>
<dbReference type="EMBL" id="NQYH01000006">
    <property type="protein sequence ID" value="RIY40918.1"/>
    <property type="molecule type" value="Genomic_DNA"/>
</dbReference>
<dbReference type="Gene3D" id="3.90.230.10">
    <property type="entry name" value="Creatinase/methionine aminopeptidase superfamily"/>
    <property type="match status" value="1"/>
</dbReference>
<keyword evidence="10" id="KW-1185">Reference proteome</keyword>
<evidence type="ECO:0000259" key="5">
    <source>
        <dbReference type="Pfam" id="PF01321"/>
    </source>
</evidence>
<organism evidence="8 9">
    <name type="scientific">Neopusillimonas maritima</name>
    <dbReference type="NCBI Taxonomy" id="2026239"/>
    <lineage>
        <taxon>Bacteria</taxon>
        <taxon>Pseudomonadati</taxon>
        <taxon>Pseudomonadota</taxon>
        <taxon>Betaproteobacteria</taxon>
        <taxon>Burkholderiales</taxon>
        <taxon>Alcaligenaceae</taxon>
        <taxon>Neopusillimonas</taxon>
    </lineage>
</organism>
<dbReference type="GO" id="GO:0005737">
    <property type="term" value="C:cytoplasm"/>
    <property type="evidence" value="ECO:0007669"/>
    <property type="project" value="UniProtKB-ARBA"/>
</dbReference>
<dbReference type="InterPro" id="IPR036005">
    <property type="entry name" value="Creatinase/aminopeptidase-like"/>
</dbReference>
<evidence type="ECO:0000256" key="2">
    <source>
        <dbReference type="ARBA" id="ARBA00022723"/>
    </source>
</evidence>
<dbReference type="EMBL" id="NQOU01000001">
    <property type="protein sequence ID" value="RII84078.1"/>
    <property type="molecule type" value="Genomic_DNA"/>
</dbReference>